<dbReference type="Pfam" id="PF13370">
    <property type="entry name" value="Fer4_13"/>
    <property type="match status" value="1"/>
</dbReference>
<evidence type="ECO:0000256" key="4">
    <source>
        <dbReference type="ARBA" id="ARBA00022982"/>
    </source>
</evidence>
<dbReference type="GO" id="GO:0009055">
    <property type="term" value="F:electron transfer activity"/>
    <property type="evidence" value="ECO:0007669"/>
    <property type="project" value="UniProtKB-UniRule"/>
</dbReference>
<keyword evidence="2 8" id="KW-0813">Transport</keyword>
<evidence type="ECO:0000256" key="1">
    <source>
        <dbReference type="ARBA" id="ARBA00001927"/>
    </source>
</evidence>
<dbReference type="PROSITE" id="PS51379">
    <property type="entry name" value="4FE4S_FER_2"/>
    <property type="match status" value="1"/>
</dbReference>
<keyword evidence="3 8" id="KW-0479">Metal-binding</keyword>
<comment type="function">
    <text evidence="8">Ferredoxins are iron-sulfur proteins that transfer electrons in a wide variety of metabolic reactions.</text>
</comment>
<dbReference type="AlphaFoldDB" id="A0A4R5FS04"/>
<dbReference type="InterPro" id="IPR017896">
    <property type="entry name" value="4Fe4S_Fe-S-bd"/>
</dbReference>
<evidence type="ECO:0000259" key="9">
    <source>
        <dbReference type="PROSITE" id="PS51379"/>
    </source>
</evidence>
<evidence type="ECO:0000256" key="3">
    <source>
        <dbReference type="ARBA" id="ARBA00022723"/>
    </source>
</evidence>
<dbReference type="PANTHER" id="PTHR36923">
    <property type="entry name" value="FERREDOXIN"/>
    <property type="match status" value="1"/>
</dbReference>
<keyword evidence="4 8" id="KW-0249">Electron transport</keyword>
<evidence type="ECO:0000256" key="8">
    <source>
        <dbReference type="RuleBase" id="RU368020"/>
    </source>
</evidence>
<dbReference type="GO" id="GO:0051538">
    <property type="term" value="F:3 iron, 4 sulfur cluster binding"/>
    <property type="evidence" value="ECO:0007669"/>
    <property type="project" value="UniProtKB-KW"/>
</dbReference>
<dbReference type="PRINTS" id="PR00352">
    <property type="entry name" value="3FE4SFRDOXIN"/>
</dbReference>
<dbReference type="Gene3D" id="3.30.70.20">
    <property type="match status" value="1"/>
</dbReference>
<evidence type="ECO:0000256" key="5">
    <source>
        <dbReference type="ARBA" id="ARBA00023004"/>
    </source>
</evidence>
<organism evidence="10 11">
    <name type="scientific">Nonomuraea mesophila</name>
    <dbReference type="NCBI Taxonomy" id="2530382"/>
    <lineage>
        <taxon>Bacteria</taxon>
        <taxon>Bacillati</taxon>
        <taxon>Actinomycetota</taxon>
        <taxon>Actinomycetes</taxon>
        <taxon>Streptosporangiales</taxon>
        <taxon>Streptosporangiaceae</taxon>
        <taxon>Nonomuraea</taxon>
    </lineage>
</organism>
<proteinExistence type="predicted"/>
<sequence length="64" mass="6904">MHVTVDPERCCSSGLCALTVPEVFGLDEEECVVMVLLPEPPAALHERVRGAARRCPTGTIEVRG</sequence>
<name>A0A4R5FS04_9ACTN</name>
<accession>A0A4R5FS04</accession>
<gene>
    <name evidence="10" type="ORF">E1295_12455</name>
</gene>
<keyword evidence="5 8" id="KW-0408">Iron</keyword>
<dbReference type="SUPFAM" id="SSF54862">
    <property type="entry name" value="4Fe-4S ferredoxins"/>
    <property type="match status" value="1"/>
</dbReference>
<dbReference type="GO" id="GO:0005506">
    <property type="term" value="F:iron ion binding"/>
    <property type="evidence" value="ECO:0007669"/>
    <property type="project" value="UniProtKB-UniRule"/>
</dbReference>
<evidence type="ECO:0000313" key="11">
    <source>
        <dbReference type="Proteomes" id="UP000295136"/>
    </source>
</evidence>
<comment type="cofactor">
    <cofactor evidence="1">
        <name>[3Fe-4S] cluster</name>
        <dbReference type="ChEBI" id="CHEBI:21137"/>
    </cofactor>
</comment>
<dbReference type="InterPro" id="IPR051269">
    <property type="entry name" value="Fe-S_cluster_ET"/>
</dbReference>
<evidence type="ECO:0000256" key="2">
    <source>
        <dbReference type="ARBA" id="ARBA00022448"/>
    </source>
</evidence>
<protein>
    <recommendedName>
        <fullName evidence="8">Ferredoxin</fullName>
    </recommendedName>
</protein>
<evidence type="ECO:0000313" key="10">
    <source>
        <dbReference type="EMBL" id="TDE55968.1"/>
    </source>
</evidence>
<reference evidence="10 11" key="1">
    <citation type="submission" date="2019-03" db="EMBL/GenBank/DDBJ databases">
        <title>Draft genome sequences of novel Actinobacteria.</title>
        <authorList>
            <person name="Sahin N."/>
            <person name="Ay H."/>
            <person name="Saygin H."/>
        </authorList>
    </citation>
    <scope>NUCLEOTIDE SEQUENCE [LARGE SCALE GENOMIC DNA]</scope>
    <source>
        <strain evidence="10 11">6K102</strain>
    </source>
</reference>
<dbReference type="InterPro" id="IPR001080">
    <property type="entry name" value="3Fe4S_ferredoxin"/>
</dbReference>
<dbReference type="PANTHER" id="PTHR36923:SF3">
    <property type="entry name" value="FERREDOXIN"/>
    <property type="match status" value="1"/>
</dbReference>
<keyword evidence="6 8" id="KW-0411">Iron-sulfur</keyword>
<evidence type="ECO:0000256" key="7">
    <source>
        <dbReference type="ARBA" id="ARBA00023291"/>
    </source>
</evidence>
<comment type="caution">
    <text evidence="10">The sequence shown here is derived from an EMBL/GenBank/DDBJ whole genome shotgun (WGS) entry which is preliminary data.</text>
</comment>
<feature type="domain" description="4Fe-4S ferredoxin-type" evidence="9">
    <location>
        <begin position="1"/>
        <end position="29"/>
    </location>
</feature>
<evidence type="ECO:0000256" key="6">
    <source>
        <dbReference type="ARBA" id="ARBA00023014"/>
    </source>
</evidence>
<dbReference type="RefSeq" id="WP_132630469.1">
    <property type="nucleotide sequence ID" value="NZ_SMLD01000025.1"/>
</dbReference>
<dbReference type="Proteomes" id="UP000295136">
    <property type="component" value="Unassembled WGS sequence"/>
</dbReference>
<keyword evidence="11" id="KW-1185">Reference proteome</keyword>
<dbReference type="EMBL" id="SMLD01000025">
    <property type="protein sequence ID" value="TDE55968.1"/>
    <property type="molecule type" value="Genomic_DNA"/>
</dbReference>
<keyword evidence="7" id="KW-0003">3Fe-4S</keyword>